<dbReference type="InterPro" id="IPR019405">
    <property type="entry name" value="Lactonase_7-beta_prop"/>
</dbReference>
<gene>
    <name evidence="1" type="primary">pgl_3</name>
    <name evidence="1" type="ORF">Pla133_42500</name>
</gene>
<protein>
    <submittedName>
        <fullName evidence="1">6-phosphogluconolactonase</fullName>
        <ecNumber evidence="1">3.1.1.31</ecNumber>
    </submittedName>
</protein>
<dbReference type="InterPro" id="IPR051200">
    <property type="entry name" value="Host-pathogen_enzymatic-act"/>
</dbReference>
<dbReference type="PANTHER" id="PTHR47197">
    <property type="entry name" value="PROTEIN NIRF"/>
    <property type="match status" value="1"/>
</dbReference>
<dbReference type="SUPFAM" id="SSF50974">
    <property type="entry name" value="Nitrous oxide reductase, N-terminal domain"/>
    <property type="match status" value="2"/>
</dbReference>
<proteinExistence type="predicted"/>
<dbReference type="SUPFAM" id="SSF63825">
    <property type="entry name" value="YWTD domain"/>
    <property type="match status" value="1"/>
</dbReference>
<dbReference type="GO" id="GO:0017057">
    <property type="term" value="F:6-phosphogluconolactonase activity"/>
    <property type="evidence" value="ECO:0007669"/>
    <property type="project" value="UniProtKB-EC"/>
</dbReference>
<evidence type="ECO:0000313" key="1">
    <source>
        <dbReference type="EMBL" id="QDU69134.1"/>
    </source>
</evidence>
<dbReference type="InterPro" id="IPR011045">
    <property type="entry name" value="N2O_reductase_N"/>
</dbReference>
<dbReference type="KEGG" id="pbap:Pla133_42500"/>
<sequence>MLPTLALLLSPAVLAPLPQVDPQLSLVSVAKVGEGLDYQLDGTLAGPGVPEFLLIDFSVLPFPVNLGDVGVLHLAASPLLSIIQGNGSHVWNLSVPNEPVLTGLTVHAQGLGFVFDGVSGILRLSNLVSVVLAAPDPSPRFAFVANENDDTVSLLLVKPSTAKLRHAGYRVVGDRPIDLVAASDSYLYVLCAGAKQVQGFAVDPVNGSLAPLPVAALGAGADPRDMVIDPGNNHLYVSDAASDAIFGYAIAGNGSLVALPGSPFTVSGSGIGAQGVAGLAIDEQDRFLMATCSLTNKLSVFNIDAGGLPYGEQTGNTGAGPISVAALYQDDPEPRAIVVSQAAGIANSYLIAPDGKPALAGFASLGATSNPVQVTAGRFASADVAYVCSEAFDTVVRIPLTSQGALGAATVELVGDGPQGLLLAPDADFAIAVYGNLNELSSATIASDGSLTPIAPAESPTDRIRARSGPRAVEVVRGNGGASWSSDRVYVASRLSKQLSQFSIDGTASIVAPLLPASAATAGQPNDVAVHPRQDYAYVANYLQSGGADLQVFDISINGQAVLTQSLDLGTSGESSQWTVEAGPGGQLVIAADTSGSQVVPLLVGPGGVLTAGLPAATGAVPRGATIDPTGRFYYIANSLDGTLSQYALDPASGQMSPLVPPTVTTGAAPFAVAADPTGRFIYVVNQAGNTISGYAITPQTGVLTAIAGSPFATGAKPSALAIDPSGRFLVCANEFDRTLTRFALNLNASDGIADGSLIALGAVPVIDLPRGVAFTASGKHLLVSLDVTTVGGGAVDRLATYIFNAGAGAILTLVDEDATGLQPRGIATRDRIH</sequence>
<dbReference type="EC" id="3.1.1.31" evidence="1"/>
<dbReference type="Pfam" id="PF10282">
    <property type="entry name" value="Lactonase"/>
    <property type="match status" value="2"/>
</dbReference>
<dbReference type="RefSeq" id="WP_145068758.1">
    <property type="nucleotide sequence ID" value="NZ_CP036287.1"/>
</dbReference>
<reference evidence="1 2" key="1">
    <citation type="submission" date="2019-02" db="EMBL/GenBank/DDBJ databases">
        <title>Deep-cultivation of Planctomycetes and their phenomic and genomic characterization uncovers novel biology.</title>
        <authorList>
            <person name="Wiegand S."/>
            <person name="Jogler M."/>
            <person name="Boedeker C."/>
            <person name="Pinto D."/>
            <person name="Vollmers J."/>
            <person name="Rivas-Marin E."/>
            <person name="Kohn T."/>
            <person name="Peeters S.H."/>
            <person name="Heuer A."/>
            <person name="Rast P."/>
            <person name="Oberbeckmann S."/>
            <person name="Bunk B."/>
            <person name="Jeske O."/>
            <person name="Meyerdierks A."/>
            <person name="Storesund J.E."/>
            <person name="Kallscheuer N."/>
            <person name="Luecker S."/>
            <person name="Lage O.M."/>
            <person name="Pohl T."/>
            <person name="Merkel B.J."/>
            <person name="Hornburger P."/>
            <person name="Mueller R.-W."/>
            <person name="Bruemmer F."/>
            <person name="Labrenz M."/>
            <person name="Spormann A.M."/>
            <person name="Op den Camp H."/>
            <person name="Overmann J."/>
            <person name="Amann R."/>
            <person name="Jetten M.S.M."/>
            <person name="Mascher T."/>
            <person name="Medema M.H."/>
            <person name="Devos D.P."/>
            <person name="Kaster A.-K."/>
            <person name="Ovreas L."/>
            <person name="Rohde M."/>
            <person name="Galperin M.Y."/>
            <person name="Jogler C."/>
        </authorList>
    </citation>
    <scope>NUCLEOTIDE SEQUENCE [LARGE SCALE GENOMIC DNA]</scope>
    <source>
        <strain evidence="1 2">Pla133</strain>
    </source>
</reference>
<dbReference type="Gene3D" id="2.130.10.10">
    <property type="entry name" value="YVTN repeat-like/Quinoprotein amine dehydrogenase"/>
    <property type="match status" value="3"/>
</dbReference>
<dbReference type="EMBL" id="CP036287">
    <property type="protein sequence ID" value="QDU69134.1"/>
    <property type="molecule type" value="Genomic_DNA"/>
</dbReference>
<dbReference type="AlphaFoldDB" id="A0A518BQ84"/>
<evidence type="ECO:0000313" key="2">
    <source>
        <dbReference type="Proteomes" id="UP000316921"/>
    </source>
</evidence>
<name>A0A518BQ84_9BACT</name>
<accession>A0A518BQ84</accession>
<dbReference type="InterPro" id="IPR015943">
    <property type="entry name" value="WD40/YVTN_repeat-like_dom_sf"/>
</dbReference>
<dbReference type="Proteomes" id="UP000316921">
    <property type="component" value="Chromosome"/>
</dbReference>
<keyword evidence="2" id="KW-1185">Reference proteome</keyword>
<organism evidence="1 2">
    <name type="scientific">Engelhardtia mirabilis</name>
    <dbReference type="NCBI Taxonomy" id="2528011"/>
    <lineage>
        <taxon>Bacteria</taxon>
        <taxon>Pseudomonadati</taxon>
        <taxon>Planctomycetota</taxon>
        <taxon>Planctomycetia</taxon>
        <taxon>Planctomycetia incertae sedis</taxon>
        <taxon>Engelhardtia</taxon>
    </lineage>
</organism>
<dbReference type="PANTHER" id="PTHR47197:SF3">
    <property type="entry name" value="DIHYDRO-HEME D1 DEHYDROGENASE"/>
    <property type="match status" value="1"/>
</dbReference>
<keyword evidence="1" id="KW-0378">Hydrolase</keyword>